<dbReference type="EMBL" id="CM027682">
    <property type="protein sequence ID" value="KAG0536366.1"/>
    <property type="molecule type" value="Genomic_DNA"/>
</dbReference>
<gene>
    <name evidence="2" type="ORF">BDA96_03G057500</name>
</gene>
<sequence length="320" mass="35114">MQAPASPYHAEPQPAKSGNTTTSEEVYPVDLIRRAMQKWVDALEMSPSDLTPRPFDAIPPVCIVMCPDLLGEIWGWERLLPDVHSSVEWHYYKAYLLKYLEKNAAKNLSGKDDLHYAANRCIEAERRLFRVCHSFLSSEEIGLSTGIKNQARDLLQSDGEYPAATATLLALEREADLMCEMKIKGYITSIVCALAHRIREAAFKLILFRGSESAAVTAVMLGLEDASKLLVDELRGGGSAITVFFKNVKLREGFAKVLTKLGEEVARETAGNAGTLTSATNELIRVEKGDKKMSKSSHSVVVGLRDEAGAEAIPSLSDNA</sequence>
<proteinExistence type="predicted"/>
<protein>
    <submittedName>
        <fullName evidence="2">Uncharacterized protein</fullName>
    </submittedName>
</protein>
<name>A0A921UNW5_SORBI</name>
<organism evidence="2 3">
    <name type="scientific">Sorghum bicolor</name>
    <name type="common">Sorghum</name>
    <name type="synonym">Sorghum vulgare</name>
    <dbReference type="NCBI Taxonomy" id="4558"/>
    <lineage>
        <taxon>Eukaryota</taxon>
        <taxon>Viridiplantae</taxon>
        <taxon>Streptophyta</taxon>
        <taxon>Embryophyta</taxon>
        <taxon>Tracheophyta</taxon>
        <taxon>Spermatophyta</taxon>
        <taxon>Magnoliopsida</taxon>
        <taxon>Liliopsida</taxon>
        <taxon>Poales</taxon>
        <taxon>Poaceae</taxon>
        <taxon>PACMAD clade</taxon>
        <taxon>Panicoideae</taxon>
        <taxon>Andropogonodae</taxon>
        <taxon>Andropogoneae</taxon>
        <taxon>Sorghinae</taxon>
        <taxon>Sorghum</taxon>
    </lineage>
</organism>
<evidence type="ECO:0000256" key="1">
    <source>
        <dbReference type="SAM" id="MobiDB-lite"/>
    </source>
</evidence>
<accession>A0A921UNW5</accession>
<evidence type="ECO:0000313" key="3">
    <source>
        <dbReference type="Proteomes" id="UP000807115"/>
    </source>
</evidence>
<feature type="region of interest" description="Disordered" evidence="1">
    <location>
        <begin position="1"/>
        <end position="23"/>
    </location>
</feature>
<evidence type="ECO:0000313" key="2">
    <source>
        <dbReference type="EMBL" id="KAG0536366.1"/>
    </source>
</evidence>
<dbReference type="Proteomes" id="UP000807115">
    <property type="component" value="Chromosome 3"/>
</dbReference>
<dbReference type="AlphaFoldDB" id="A0A921UNW5"/>
<comment type="caution">
    <text evidence="2">The sequence shown here is derived from an EMBL/GenBank/DDBJ whole genome shotgun (WGS) entry which is preliminary data.</text>
</comment>
<reference evidence="2" key="1">
    <citation type="journal article" date="2019" name="BMC Genomics">
        <title>A new reference genome for Sorghum bicolor reveals high levels of sequence similarity between sweet and grain genotypes: implications for the genetics of sugar metabolism.</title>
        <authorList>
            <person name="Cooper E.A."/>
            <person name="Brenton Z.W."/>
            <person name="Flinn B.S."/>
            <person name="Jenkins J."/>
            <person name="Shu S."/>
            <person name="Flowers D."/>
            <person name="Luo F."/>
            <person name="Wang Y."/>
            <person name="Xia P."/>
            <person name="Barry K."/>
            <person name="Daum C."/>
            <person name="Lipzen A."/>
            <person name="Yoshinaga Y."/>
            <person name="Schmutz J."/>
            <person name="Saski C."/>
            <person name="Vermerris W."/>
            <person name="Kresovich S."/>
        </authorList>
    </citation>
    <scope>NUCLEOTIDE SEQUENCE</scope>
</reference>
<reference evidence="2" key="2">
    <citation type="submission" date="2020-10" db="EMBL/GenBank/DDBJ databases">
        <authorList>
            <person name="Cooper E.A."/>
            <person name="Brenton Z.W."/>
            <person name="Flinn B.S."/>
            <person name="Jenkins J."/>
            <person name="Shu S."/>
            <person name="Flowers D."/>
            <person name="Luo F."/>
            <person name="Wang Y."/>
            <person name="Xia P."/>
            <person name="Barry K."/>
            <person name="Daum C."/>
            <person name="Lipzen A."/>
            <person name="Yoshinaga Y."/>
            <person name="Schmutz J."/>
            <person name="Saski C."/>
            <person name="Vermerris W."/>
            <person name="Kresovich S."/>
        </authorList>
    </citation>
    <scope>NUCLEOTIDE SEQUENCE</scope>
</reference>